<sequence length="118" mass="13414">MFTRESNDYDGIGVEDRGENDQLGAYHEFTENITRADEGRYQVKVPWIPGQSLPNSNLEPSGKRLANVCKKIERDEKLKNSYDEIIEKQLESGIMEGAPVKPNVIQANKHEHNATEEL</sequence>
<gene>
    <name evidence="1" type="ORF">PACLA_8A057052</name>
</gene>
<comment type="caution">
    <text evidence="1">The sequence shown here is derived from an EMBL/GenBank/DDBJ whole genome shotgun (WGS) entry which is preliminary data.</text>
</comment>
<evidence type="ECO:0000313" key="1">
    <source>
        <dbReference type="EMBL" id="CAB4026412.1"/>
    </source>
</evidence>
<reference evidence="1" key="1">
    <citation type="submission" date="2020-04" db="EMBL/GenBank/DDBJ databases">
        <authorList>
            <person name="Alioto T."/>
            <person name="Alioto T."/>
            <person name="Gomez Garrido J."/>
        </authorList>
    </citation>
    <scope>NUCLEOTIDE SEQUENCE</scope>
    <source>
        <strain evidence="1">A484AB</strain>
    </source>
</reference>
<proteinExistence type="predicted"/>
<dbReference type="OrthoDB" id="416987at2759"/>
<protein>
    <submittedName>
        <fullName evidence="1">Uncharacterized protein</fullName>
    </submittedName>
</protein>
<organism evidence="1 2">
    <name type="scientific">Paramuricea clavata</name>
    <name type="common">Red gorgonian</name>
    <name type="synonym">Violescent sea-whip</name>
    <dbReference type="NCBI Taxonomy" id="317549"/>
    <lineage>
        <taxon>Eukaryota</taxon>
        <taxon>Metazoa</taxon>
        <taxon>Cnidaria</taxon>
        <taxon>Anthozoa</taxon>
        <taxon>Octocorallia</taxon>
        <taxon>Malacalcyonacea</taxon>
        <taxon>Plexauridae</taxon>
        <taxon>Paramuricea</taxon>
    </lineage>
</organism>
<accession>A0A7D9L3W4</accession>
<name>A0A7D9L3W4_PARCT</name>
<dbReference type="AlphaFoldDB" id="A0A7D9L3W4"/>
<keyword evidence="2" id="KW-1185">Reference proteome</keyword>
<evidence type="ECO:0000313" key="2">
    <source>
        <dbReference type="Proteomes" id="UP001152795"/>
    </source>
</evidence>
<dbReference type="Proteomes" id="UP001152795">
    <property type="component" value="Unassembled WGS sequence"/>
</dbReference>
<dbReference type="EMBL" id="CACRXK020014176">
    <property type="protein sequence ID" value="CAB4026412.1"/>
    <property type="molecule type" value="Genomic_DNA"/>
</dbReference>